<keyword evidence="1" id="KW-0472">Membrane</keyword>
<dbReference type="PANTHER" id="PTHR35704">
    <property type="entry name" value="OS02G0254600 PROTEIN"/>
    <property type="match status" value="1"/>
</dbReference>
<name>A0A1J3IZW3_NOCCA</name>
<reference evidence="2" key="1">
    <citation type="submission" date="2016-07" db="EMBL/GenBank/DDBJ databases">
        <title>De novo transcriptome assembly of four accessions of the metal hyperaccumulator plant Noccaea caerulescens.</title>
        <authorList>
            <person name="Blande D."/>
            <person name="Halimaa P."/>
            <person name="Tervahauta A.I."/>
            <person name="Aarts M.G."/>
            <person name="Karenlampi S.O."/>
        </authorList>
    </citation>
    <scope>NUCLEOTIDE SEQUENCE</scope>
</reference>
<dbReference type="EMBL" id="GEVM01020063">
    <property type="protein sequence ID" value="JAU85875.1"/>
    <property type="molecule type" value="Transcribed_RNA"/>
</dbReference>
<evidence type="ECO:0000313" key="2">
    <source>
        <dbReference type="EMBL" id="JAU85875.1"/>
    </source>
</evidence>
<dbReference type="PANTHER" id="PTHR35704:SF11">
    <property type="entry name" value="GENOME ASSEMBLY, CHROMOSOME: A02"/>
    <property type="match status" value="1"/>
</dbReference>
<sequence>MILQDPNRTTQKNKRRRTRGKVFFSWAYPKFPFFFPSPFFFGGYYFPRIYKTPLKLIIMGNCLVGKKIANVSEEEERCEEVTMKKDYKIKDRKVKIVLTREELEKLILFQLNADGAAKGGDATLASFGDFLRELEADRLAGEAAAAAAEEEKSCRRLCRRWRPALESVIEWPEEV</sequence>
<organism evidence="2">
    <name type="scientific">Noccaea caerulescens</name>
    <name type="common">Alpine penny-cress</name>
    <name type="synonym">Thlaspi caerulescens</name>
    <dbReference type="NCBI Taxonomy" id="107243"/>
    <lineage>
        <taxon>Eukaryota</taxon>
        <taxon>Viridiplantae</taxon>
        <taxon>Streptophyta</taxon>
        <taxon>Embryophyta</taxon>
        <taxon>Tracheophyta</taxon>
        <taxon>Spermatophyta</taxon>
        <taxon>Magnoliopsida</taxon>
        <taxon>eudicotyledons</taxon>
        <taxon>Gunneridae</taxon>
        <taxon>Pentapetalae</taxon>
        <taxon>rosids</taxon>
        <taxon>malvids</taxon>
        <taxon>Brassicales</taxon>
        <taxon>Brassicaceae</taxon>
        <taxon>Coluteocarpeae</taxon>
        <taxon>Noccaea</taxon>
    </lineage>
</organism>
<protein>
    <submittedName>
        <fullName evidence="2">Uncharacterized protein</fullName>
    </submittedName>
</protein>
<dbReference type="AlphaFoldDB" id="A0A1J3IZW3"/>
<gene>
    <name evidence="2" type="ORF">MP_TR9054_c0_g1_i1_g.27998</name>
</gene>
<keyword evidence="1" id="KW-1133">Transmembrane helix</keyword>
<evidence type="ECO:0000256" key="1">
    <source>
        <dbReference type="SAM" id="Phobius"/>
    </source>
</evidence>
<keyword evidence="1" id="KW-0812">Transmembrane</keyword>
<accession>A0A1J3IZW3</accession>
<proteinExistence type="predicted"/>
<feature type="transmembrane region" description="Helical" evidence="1">
    <location>
        <begin position="21"/>
        <end position="46"/>
    </location>
</feature>